<sequence>MDVPQAPAMQTRMPSRMMPVLHLRGLPFSATDADVRAFFEALDVIDVLIVTRDGRPSGMAYVVFGSDAHVEAAMSRDKQNMGHRYIEISSTNRAEYYAAIAAHVAEASSPKTGAMLMPPGDGSHPSRPGDWQCPQCMAVVFGSRSSCFRCQAPRPNPMYAMDASAYFYPAQLYPAQLYAPDFAQQPSASQAPAQPSGNAVTIRGLPWAATELEVVQFFDGLPLSPHDVTLLKRPDGRSSGEGIVTFSSSELASAAVAYHNRSMGSRYIEVFLPNQRH</sequence>
<name>A0A7S2NB46_9EUKA</name>
<keyword evidence="1" id="KW-0479">Metal-binding</keyword>
<feature type="domain" description="RanBP2-type" evidence="9">
    <location>
        <begin position="127"/>
        <end position="156"/>
    </location>
</feature>
<dbReference type="PROSITE" id="PS50102">
    <property type="entry name" value="RRM"/>
    <property type="match status" value="2"/>
</dbReference>
<evidence type="ECO:0000313" key="10">
    <source>
        <dbReference type="EMBL" id="CAD9530135.1"/>
    </source>
</evidence>
<keyword evidence="4" id="KW-0862">Zinc</keyword>
<evidence type="ECO:0000256" key="1">
    <source>
        <dbReference type="ARBA" id="ARBA00022723"/>
    </source>
</evidence>
<evidence type="ECO:0000256" key="7">
    <source>
        <dbReference type="PROSITE-ProRule" id="PRU00322"/>
    </source>
</evidence>
<feature type="domain" description="RRM" evidence="8">
    <location>
        <begin position="198"/>
        <end position="275"/>
    </location>
</feature>
<protein>
    <recommendedName>
        <fullName evidence="11">RRM domain-containing protein</fullName>
    </recommendedName>
</protein>
<evidence type="ECO:0000256" key="6">
    <source>
        <dbReference type="PROSITE-ProRule" id="PRU00176"/>
    </source>
</evidence>
<dbReference type="PANTHER" id="PTHR13976">
    <property type="entry name" value="HETEROGENEOUS NUCLEAR RIBONUCLEOPROTEIN-RELATED"/>
    <property type="match status" value="1"/>
</dbReference>
<feature type="domain" description="RRM" evidence="8">
    <location>
        <begin position="19"/>
        <end position="93"/>
    </location>
</feature>
<dbReference type="Gene3D" id="4.10.1060.10">
    <property type="entry name" value="Zinc finger, RanBP2-type"/>
    <property type="match status" value="1"/>
</dbReference>
<dbReference type="Pfam" id="PF00641">
    <property type="entry name" value="Zn_ribbon_RanBP"/>
    <property type="match status" value="1"/>
</dbReference>
<evidence type="ECO:0000256" key="5">
    <source>
        <dbReference type="ARBA" id="ARBA00022884"/>
    </source>
</evidence>
<keyword evidence="2" id="KW-0677">Repeat</keyword>
<gene>
    <name evidence="10" type="ORF">CBRE1094_LOCUS37734</name>
</gene>
<dbReference type="InterPro" id="IPR012677">
    <property type="entry name" value="Nucleotide-bd_a/b_plait_sf"/>
</dbReference>
<dbReference type="CDD" id="cd12254">
    <property type="entry name" value="RRM_hnRNPH_ESRPs_RBM12_like"/>
    <property type="match status" value="2"/>
</dbReference>
<evidence type="ECO:0000259" key="9">
    <source>
        <dbReference type="PROSITE" id="PS50199"/>
    </source>
</evidence>
<dbReference type="InterPro" id="IPR036443">
    <property type="entry name" value="Znf_RanBP2_sf"/>
</dbReference>
<dbReference type="InterPro" id="IPR050666">
    <property type="entry name" value="ESRP"/>
</dbReference>
<proteinExistence type="predicted"/>
<dbReference type="GO" id="GO:0003723">
    <property type="term" value="F:RNA binding"/>
    <property type="evidence" value="ECO:0007669"/>
    <property type="project" value="UniProtKB-UniRule"/>
</dbReference>
<evidence type="ECO:0000256" key="3">
    <source>
        <dbReference type="ARBA" id="ARBA00022771"/>
    </source>
</evidence>
<dbReference type="AlphaFoldDB" id="A0A7S2NB46"/>
<evidence type="ECO:0000256" key="2">
    <source>
        <dbReference type="ARBA" id="ARBA00022737"/>
    </source>
</evidence>
<dbReference type="SUPFAM" id="SSF54928">
    <property type="entry name" value="RNA-binding domain, RBD"/>
    <property type="match status" value="2"/>
</dbReference>
<dbReference type="SMART" id="SM00547">
    <property type="entry name" value="ZnF_RBZ"/>
    <property type="match status" value="1"/>
</dbReference>
<organism evidence="10">
    <name type="scientific">Haptolina brevifila</name>
    <dbReference type="NCBI Taxonomy" id="156173"/>
    <lineage>
        <taxon>Eukaryota</taxon>
        <taxon>Haptista</taxon>
        <taxon>Haptophyta</taxon>
        <taxon>Prymnesiophyceae</taxon>
        <taxon>Prymnesiales</taxon>
        <taxon>Prymnesiaceae</taxon>
        <taxon>Haptolina</taxon>
    </lineage>
</organism>
<dbReference type="Gene3D" id="3.30.70.330">
    <property type="match status" value="2"/>
</dbReference>
<accession>A0A7S2NB46</accession>
<evidence type="ECO:0000256" key="4">
    <source>
        <dbReference type="ARBA" id="ARBA00022833"/>
    </source>
</evidence>
<dbReference type="SUPFAM" id="SSF90209">
    <property type="entry name" value="Ran binding protein zinc finger-like"/>
    <property type="match status" value="1"/>
</dbReference>
<reference evidence="10" key="1">
    <citation type="submission" date="2021-01" db="EMBL/GenBank/DDBJ databases">
        <authorList>
            <person name="Corre E."/>
            <person name="Pelletier E."/>
            <person name="Niang G."/>
            <person name="Scheremetjew M."/>
            <person name="Finn R."/>
            <person name="Kale V."/>
            <person name="Holt S."/>
            <person name="Cochrane G."/>
            <person name="Meng A."/>
            <person name="Brown T."/>
            <person name="Cohen L."/>
        </authorList>
    </citation>
    <scope>NUCLEOTIDE SEQUENCE</scope>
    <source>
        <strain evidence="10">UTEX LB 985</strain>
    </source>
</reference>
<dbReference type="InterPro" id="IPR001876">
    <property type="entry name" value="Znf_RanBP2"/>
</dbReference>
<keyword evidence="5 6" id="KW-0694">RNA-binding</keyword>
<dbReference type="GO" id="GO:0008270">
    <property type="term" value="F:zinc ion binding"/>
    <property type="evidence" value="ECO:0007669"/>
    <property type="project" value="UniProtKB-KW"/>
</dbReference>
<keyword evidence="3 7" id="KW-0863">Zinc-finger</keyword>
<dbReference type="Pfam" id="PF00076">
    <property type="entry name" value="RRM_1"/>
    <property type="match status" value="2"/>
</dbReference>
<dbReference type="PROSITE" id="PS50199">
    <property type="entry name" value="ZF_RANBP2_2"/>
    <property type="match status" value="1"/>
</dbReference>
<dbReference type="InterPro" id="IPR000504">
    <property type="entry name" value="RRM_dom"/>
</dbReference>
<evidence type="ECO:0008006" key="11">
    <source>
        <dbReference type="Google" id="ProtNLM"/>
    </source>
</evidence>
<dbReference type="EMBL" id="HBGU01069172">
    <property type="protein sequence ID" value="CAD9530135.1"/>
    <property type="molecule type" value="Transcribed_RNA"/>
</dbReference>
<evidence type="ECO:0000259" key="8">
    <source>
        <dbReference type="PROSITE" id="PS50102"/>
    </source>
</evidence>
<dbReference type="InterPro" id="IPR035979">
    <property type="entry name" value="RBD_domain_sf"/>
</dbReference>
<dbReference type="SMART" id="SM00360">
    <property type="entry name" value="RRM"/>
    <property type="match status" value="2"/>
</dbReference>